<dbReference type="RefSeq" id="WP_147436702.1">
    <property type="nucleotide sequence ID" value="NZ_RCDB01000003.1"/>
</dbReference>
<name>A0A498C571_9MICO</name>
<gene>
    <name evidence="1" type="ORF">C7474_2213</name>
</gene>
<reference evidence="1 2" key="1">
    <citation type="journal article" date="2015" name="Stand. Genomic Sci.">
        <title>Genomic Encyclopedia of Bacterial and Archaeal Type Strains, Phase III: the genomes of soil and plant-associated and newly described type strains.</title>
        <authorList>
            <person name="Whitman W.B."/>
            <person name="Woyke T."/>
            <person name="Klenk H.P."/>
            <person name="Zhou Y."/>
            <person name="Lilburn T.G."/>
            <person name="Beck B.J."/>
            <person name="De Vos P."/>
            <person name="Vandamme P."/>
            <person name="Eisen J.A."/>
            <person name="Garrity G."/>
            <person name="Hugenholtz P."/>
            <person name="Kyrpides N.C."/>
        </authorList>
    </citation>
    <scope>NUCLEOTIDE SEQUENCE [LARGE SCALE GENOMIC DNA]</scope>
    <source>
        <strain evidence="1 2">S2T63</strain>
    </source>
</reference>
<sequence>MAKPKVKLNLRGINALMSSGTVQAEVNAQGRRRAAAAGQNFEYVEKPHRWTARGFIQPANYEGVKEQANDAVLERVLGSR</sequence>
<organism evidence="1 2">
    <name type="scientific">Microbacterium telephonicum</name>
    <dbReference type="NCBI Taxonomy" id="1714841"/>
    <lineage>
        <taxon>Bacteria</taxon>
        <taxon>Bacillati</taxon>
        <taxon>Actinomycetota</taxon>
        <taxon>Actinomycetes</taxon>
        <taxon>Micrococcales</taxon>
        <taxon>Microbacteriaceae</taxon>
        <taxon>Microbacterium</taxon>
    </lineage>
</organism>
<evidence type="ECO:0000313" key="1">
    <source>
        <dbReference type="EMBL" id="RLK47621.1"/>
    </source>
</evidence>
<evidence type="ECO:0000313" key="2">
    <source>
        <dbReference type="Proteomes" id="UP000273158"/>
    </source>
</evidence>
<dbReference type="EMBL" id="RCDB01000003">
    <property type="protein sequence ID" value="RLK47621.1"/>
    <property type="molecule type" value="Genomic_DNA"/>
</dbReference>
<dbReference type="Proteomes" id="UP000273158">
    <property type="component" value="Unassembled WGS sequence"/>
</dbReference>
<protein>
    <submittedName>
        <fullName evidence="1">Uncharacterized protein</fullName>
    </submittedName>
</protein>
<comment type="caution">
    <text evidence="1">The sequence shown here is derived from an EMBL/GenBank/DDBJ whole genome shotgun (WGS) entry which is preliminary data.</text>
</comment>
<proteinExistence type="predicted"/>
<keyword evidence="2" id="KW-1185">Reference proteome</keyword>
<accession>A0A498C571</accession>
<dbReference type="OrthoDB" id="5124661at2"/>
<dbReference type="AlphaFoldDB" id="A0A498C571"/>